<sequence length="87" mass="9594">RALTVAELNTVINYLQERRDKLIAAESQPIFKDETFGKTPPSQMLDHAPMFPNQQSIATDNKDVTSSHKDLSSNVFNLFASAGGTVQ</sequence>
<dbReference type="AlphaFoldDB" id="A0A0B6YZ42"/>
<dbReference type="EMBL" id="HACG01014076">
    <property type="protein sequence ID" value="CEK60941.1"/>
    <property type="molecule type" value="Transcribed_RNA"/>
</dbReference>
<protein>
    <submittedName>
        <fullName evidence="1">Uncharacterized protein</fullName>
    </submittedName>
</protein>
<organism evidence="1">
    <name type="scientific">Arion vulgaris</name>
    <dbReference type="NCBI Taxonomy" id="1028688"/>
    <lineage>
        <taxon>Eukaryota</taxon>
        <taxon>Metazoa</taxon>
        <taxon>Spiralia</taxon>
        <taxon>Lophotrochozoa</taxon>
        <taxon>Mollusca</taxon>
        <taxon>Gastropoda</taxon>
        <taxon>Heterobranchia</taxon>
        <taxon>Euthyneura</taxon>
        <taxon>Panpulmonata</taxon>
        <taxon>Eupulmonata</taxon>
        <taxon>Stylommatophora</taxon>
        <taxon>Helicina</taxon>
        <taxon>Arionoidea</taxon>
        <taxon>Arionidae</taxon>
        <taxon>Arion</taxon>
    </lineage>
</organism>
<name>A0A0B6YZ42_9EUPU</name>
<feature type="non-terminal residue" evidence="1">
    <location>
        <position position="87"/>
    </location>
</feature>
<gene>
    <name evidence="1" type="primary">ORF40809</name>
</gene>
<reference evidence="1" key="1">
    <citation type="submission" date="2014-12" db="EMBL/GenBank/DDBJ databases">
        <title>Insight into the proteome of Arion vulgaris.</title>
        <authorList>
            <person name="Aradska J."/>
            <person name="Bulat T."/>
            <person name="Smidak R."/>
            <person name="Sarate P."/>
            <person name="Gangsoo J."/>
            <person name="Sialana F."/>
            <person name="Bilban M."/>
            <person name="Lubec G."/>
        </authorList>
    </citation>
    <scope>NUCLEOTIDE SEQUENCE</scope>
    <source>
        <tissue evidence="1">Skin</tissue>
    </source>
</reference>
<proteinExistence type="predicted"/>
<accession>A0A0B6YZ42</accession>
<evidence type="ECO:0000313" key="1">
    <source>
        <dbReference type="EMBL" id="CEK60941.1"/>
    </source>
</evidence>
<feature type="non-terminal residue" evidence="1">
    <location>
        <position position="1"/>
    </location>
</feature>